<accession>A0A1C7MKV4</accession>
<keyword evidence="1" id="KW-0479">Metal-binding</keyword>
<proteinExistence type="predicted"/>
<feature type="region of interest" description="Disordered" evidence="3">
    <location>
        <begin position="386"/>
        <end position="435"/>
    </location>
</feature>
<keyword evidence="4" id="KW-0732">Signal</keyword>
<dbReference type="InterPro" id="IPR001841">
    <property type="entry name" value="Znf_RING"/>
</dbReference>
<evidence type="ECO:0000313" key="6">
    <source>
        <dbReference type="EMBL" id="OBZ77501.1"/>
    </source>
</evidence>
<evidence type="ECO:0000256" key="4">
    <source>
        <dbReference type="SAM" id="SignalP"/>
    </source>
</evidence>
<evidence type="ECO:0000256" key="3">
    <source>
        <dbReference type="SAM" id="MobiDB-lite"/>
    </source>
</evidence>
<feature type="compositionally biased region" description="Basic and acidic residues" evidence="3">
    <location>
        <begin position="426"/>
        <end position="435"/>
    </location>
</feature>
<comment type="caution">
    <text evidence="6">The sequence shown here is derived from an EMBL/GenBank/DDBJ whole genome shotgun (WGS) entry which is preliminary data.</text>
</comment>
<feature type="chain" id="PRO_5008889189" description="RING-type domain-containing protein" evidence="4">
    <location>
        <begin position="18"/>
        <end position="495"/>
    </location>
</feature>
<dbReference type="GO" id="GO:0008270">
    <property type="term" value="F:zinc ion binding"/>
    <property type="evidence" value="ECO:0007669"/>
    <property type="project" value="UniProtKB-KW"/>
</dbReference>
<dbReference type="Proteomes" id="UP000092993">
    <property type="component" value="Unassembled WGS sequence"/>
</dbReference>
<organism evidence="6 7">
    <name type="scientific">Grifola frondosa</name>
    <name type="common">Maitake</name>
    <name type="synonym">Polyporus frondosus</name>
    <dbReference type="NCBI Taxonomy" id="5627"/>
    <lineage>
        <taxon>Eukaryota</taxon>
        <taxon>Fungi</taxon>
        <taxon>Dikarya</taxon>
        <taxon>Basidiomycota</taxon>
        <taxon>Agaricomycotina</taxon>
        <taxon>Agaricomycetes</taxon>
        <taxon>Polyporales</taxon>
        <taxon>Grifolaceae</taxon>
        <taxon>Grifola</taxon>
    </lineage>
</organism>
<dbReference type="OrthoDB" id="6105938at2759"/>
<evidence type="ECO:0000256" key="2">
    <source>
        <dbReference type="SAM" id="Coils"/>
    </source>
</evidence>
<dbReference type="Gene3D" id="3.30.40.10">
    <property type="entry name" value="Zinc/RING finger domain, C3HC4 (zinc finger)"/>
    <property type="match status" value="1"/>
</dbReference>
<dbReference type="EMBL" id="LUGG01000002">
    <property type="protein sequence ID" value="OBZ77501.1"/>
    <property type="molecule type" value="Genomic_DNA"/>
</dbReference>
<feature type="signal peptide" evidence="4">
    <location>
        <begin position="1"/>
        <end position="17"/>
    </location>
</feature>
<protein>
    <recommendedName>
        <fullName evidence="5">RING-type domain-containing protein</fullName>
    </recommendedName>
</protein>
<dbReference type="PROSITE" id="PS50089">
    <property type="entry name" value="ZF_RING_2"/>
    <property type="match status" value="1"/>
</dbReference>
<dbReference type="OMA" id="LCLNCCN"/>
<dbReference type="STRING" id="5627.A0A1C7MKV4"/>
<dbReference type="InterPro" id="IPR013083">
    <property type="entry name" value="Znf_RING/FYVE/PHD"/>
</dbReference>
<name>A0A1C7MKV4_GRIFR</name>
<dbReference type="SUPFAM" id="SSF57850">
    <property type="entry name" value="RING/U-box"/>
    <property type="match status" value="1"/>
</dbReference>
<keyword evidence="1" id="KW-0862">Zinc</keyword>
<feature type="domain" description="RING-type" evidence="5">
    <location>
        <begin position="77"/>
        <end position="123"/>
    </location>
</feature>
<gene>
    <name evidence="6" type="ORF">A0H81_01972</name>
</gene>
<keyword evidence="1" id="KW-0863">Zinc-finger</keyword>
<feature type="region of interest" description="Disordered" evidence="3">
    <location>
        <begin position="448"/>
        <end position="495"/>
    </location>
</feature>
<evidence type="ECO:0000313" key="7">
    <source>
        <dbReference type="Proteomes" id="UP000092993"/>
    </source>
</evidence>
<evidence type="ECO:0000259" key="5">
    <source>
        <dbReference type="PROSITE" id="PS50089"/>
    </source>
</evidence>
<sequence>MAQVQAFLFLGSDLVAAFPFDEGVFGGTKKDQILCFTAKSPPSPLEKKKKEVTTHSRSSIILERVLLMITLNPGSLCDVCAEEYGPHNCPHSIPCGHVLCLNCCNSIIEKTSPRLTPVCPFCRVQFSSDTIRLIRIDFGNSGWSTPRRCTIEASDTGADIGDDDVLLLNPGTFKSRAQVRRLESKVARVAAKKCSVEEVTTLHKEIEDWLTSDSKPDQSSSLALSAALLRAILVNHVAHSEATRNFRHSEAQLRARATEAETEKEKLEMEVRHLITILAEGAGVSNTSCGAQSYEDQDPCSESCRSCDPASTLVVFSSQQCARLSPAAAVGFSPSAPLRCYVSNIPDAFTACSFHVLAPRSQPPCIYALACDLRVHHQPPVDDPFHSIWDTRRLRRGHSPPGHYTPKPRRLSTPSPPKMIRSGSSSDEKEKEKLRDARRVQLIQRWIPSVDAARSPPTGKSDKFESSIPVSSAAASARLASMPPRYKTPVSAHSP</sequence>
<keyword evidence="7" id="KW-1185">Reference proteome</keyword>
<feature type="coiled-coil region" evidence="2">
    <location>
        <begin position="250"/>
        <end position="277"/>
    </location>
</feature>
<feature type="compositionally biased region" description="Low complexity" evidence="3">
    <location>
        <begin position="471"/>
        <end position="481"/>
    </location>
</feature>
<keyword evidence="2" id="KW-0175">Coiled coil</keyword>
<evidence type="ECO:0000256" key="1">
    <source>
        <dbReference type="PROSITE-ProRule" id="PRU00175"/>
    </source>
</evidence>
<dbReference type="AlphaFoldDB" id="A0A1C7MKV4"/>
<reference evidence="6 7" key="1">
    <citation type="submission" date="2016-03" db="EMBL/GenBank/DDBJ databases">
        <title>Whole genome sequencing of Grifola frondosa 9006-11.</title>
        <authorList>
            <person name="Min B."/>
            <person name="Park H."/>
            <person name="Kim J.-G."/>
            <person name="Cho H."/>
            <person name="Oh Y.-L."/>
            <person name="Kong W.-S."/>
            <person name="Choi I.-G."/>
        </authorList>
    </citation>
    <scope>NUCLEOTIDE SEQUENCE [LARGE SCALE GENOMIC DNA]</scope>
    <source>
        <strain evidence="6 7">9006-11</strain>
    </source>
</reference>